<dbReference type="Proteomes" id="UP001287356">
    <property type="component" value="Unassembled WGS sequence"/>
</dbReference>
<keyword evidence="6" id="KW-1185">Reference proteome</keyword>
<protein>
    <recommendedName>
        <fullName evidence="7">Tat pathway signal sequence</fullName>
    </recommendedName>
</protein>
<feature type="compositionally biased region" description="Polar residues" evidence="2">
    <location>
        <begin position="347"/>
        <end position="356"/>
    </location>
</feature>
<feature type="compositionally biased region" description="Low complexity" evidence="2">
    <location>
        <begin position="123"/>
        <end position="136"/>
    </location>
</feature>
<feature type="compositionally biased region" description="Low complexity" evidence="2">
    <location>
        <begin position="251"/>
        <end position="264"/>
    </location>
</feature>
<feature type="compositionally biased region" description="Polar residues" evidence="2">
    <location>
        <begin position="23"/>
        <end position="45"/>
    </location>
</feature>
<comment type="caution">
    <text evidence="5">The sequence shown here is derived from an EMBL/GenBank/DDBJ whole genome shotgun (WGS) entry which is preliminary data.</text>
</comment>
<dbReference type="EMBL" id="JAULSN010000008">
    <property type="protein sequence ID" value="KAK3365529.1"/>
    <property type="molecule type" value="Genomic_DNA"/>
</dbReference>
<feature type="compositionally biased region" description="Pro residues" evidence="2">
    <location>
        <begin position="54"/>
        <end position="63"/>
    </location>
</feature>
<dbReference type="PANTHER" id="PTHR36681">
    <property type="entry name" value="NUCLEAR GTPASE, GERMINAL CENTER-ASSOCIATED, TANDEM DUPLICATE 3"/>
    <property type="match status" value="1"/>
</dbReference>
<organism evidence="5 6">
    <name type="scientific">Lasiosphaeria ovina</name>
    <dbReference type="NCBI Taxonomy" id="92902"/>
    <lineage>
        <taxon>Eukaryota</taxon>
        <taxon>Fungi</taxon>
        <taxon>Dikarya</taxon>
        <taxon>Ascomycota</taxon>
        <taxon>Pezizomycotina</taxon>
        <taxon>Sordariomycetes</taxon>
        <taxon>Sordariomycetidae</taxon>
        <taxon>Sordariales</taxon>
        <taxon>Lasiosphaeriaceae</taxon>
        <taxon>Lasiosphaeria</taxon>
    </lineage>
</organism>
<dbReference type="InterPro" id="IPR056024">
    <property type="entry name" value="DUF7605"/>
</dbReference>
<reference evidence="5" key="1">
    <citation type="journal article" date="2023" name="Mol. Phylogenet. Evol.">
        <title>Genome-scale phylogeny and comparative genomics of the fungal order Sordariales.</title>
        <authorList>
            <person name="Hensen N."/>
            <person name="Bonometti L."/>
            <person name="Westerberg I."/>
            <person name="Brannstrom I.O."/>
            <person name="Guillou S."/>
            <person name="Cros-Aarteil S."/>
            <person name="Calhoun S."/>
            <person name="Haridas S."/>
            <person name="Kuo A."/>
            <person name="Mondo S."/>
            <person name="Pangilinan J."/>
            <person name="Riley R."/>
            <person name="LaButti K."/>
            <person name="Andreopoulos B."/>
            <person name="Lipzen A."/>
            <person name="Chen C."/>
            <person name="Yan M."/>
            <person name="Daum C."/>
            <person name="Ng V."/>
            <person name="Clum A."/>
            <person name="Steindorff A."/>
            <person name="Ohm R.A."/>
            <person name="Martin F."/>
            <person name="Silar P."/>
            <person name="Natvig D.O."/>
            <person name="Lalanne C."/>
            <person name="Gautier V."/>
            <person name="Ament-Velasquez S.L."/>
            <person name="Kruys A."/>
            <person name="Hutchinson M.I."/>
            <person name="Powell A.J."/>
            <person name="Barry K."/>
            <person name="Miller A.N."/>
            <person name="Grigoriev I.V."/>
            <person name="Debuchy R."/>
            <person name="Gladieux P."/>
            <person name="Hiltunen Thoren M."/>
            <person name="Johannesson H."/>
        </authorList>
    </citation>
    <scope>NUCLEOTIDE SEQUENCE</scope>
    <source>
        <strain evidence="5">CBS 958.72</strain>
    </source>
</reference>
<gene>
    <name evidence="5" type="ORF">B0T24DRAFT_636025</name>
</gene>
<feature type="region of interest" description="Disordered" evidence="2">
    <location>
        <begin position="1"/>
        <end position="82"/>
    </location>
</feature>
<evidence type="ECO:0000313" key="6">
    <source>
        <dbReference type="Proteomes" id="UP001287356"/>
    </source>
</evidence>
<feature type="region of interest" description="Disordered" evidence="2">
    <location>
        <begin position="103"/>
        <end position="136"/>
    </location>
</feature>
<dbReference type="Gene3D" id="3.40.50.300">
    <property type="entry name" value="P-loop containing nucleotide triphosphate hydrolases"/>
    <property type="match status" value="2"/>
</dbReference>
<dbReference type="InterPro" id="IPR027417">
    <property type="entry name" value="P-loop_NTPase"/>
</dbReference>
<accession>A0AAE0JWB5</accession>
<feature type="compositionally biased region" description="Low complexity" evidence="2">
    <location>
        <begin position="1"/>
        <end position="22"/>
    </location>
</feature>
<name>A0AAE0JWB5_9PEZI</name>
<feature type="region of interest" description="Disordered" evidence="2">
    <location>
        <begin position="162"/>
        <end position="294"/>
    </location>
</feature>
<evidence type="ECO:0000256" key="2">
    <source>
        <dbReference type="SAM" id="MobiDB-lite"/>
    </source>
</evidence>
<sequence length="1275" mass="140188">MRTGPLLHSSGNGLSSDSNNLSATGIASQGQFGSQDPTSVTNTGRYISWATGPTGPPGPPTPRPASATASLVGVSSPWHTGVPTPGPVSLPVVGTSSPWSTGIPAPVPASTTASMAGAPSRWSTSPGPTSVTTSLPMVGATNTVPTSLSDFLGLQGSQFGFQSFEVPSNGPQFSGPSSQPQPPSNNTAHSPSPWSHGTPTPGTTSTAPYRHHSHGSFSASASRGFTPSSQSAPASTVSRASSRPRSVGPVHHTSTSHARSSADSPRLSTASSTHSNHSRSGTSFGHHSTTPEPFAAQTGAVSSIPLVGHEQPFVLQSVESGPDFPIPSIERYPETFTAPAPAISRSPRYTPSISLTPSQSPPRRPSSQSSTSGGYTPSVSTQHENETGGILDGLGHVRLSDSLRQNSPFNMDELARSVENVMVMPPGRSSFLSPTPEPRTSGAGRRRSSSRLNSDPPYDVRNEQLPEDRFNNPAVQEAFVKAKELMGDLASVLGSGTLHLESSTSVNSLHRRARELSQFQCPPTHTVGFVGDSGVGKSSLLNTLLDMDELSNSGGGGTACTCVPTEYRYHDKDDFAVKVEQFSREEFEGQLTELVRSYRYFHLCKLQEQEKQGCEKKENLARDTFQSIFRGEPINYEFLLNLSEGDAIGTMIAKASQRWPRDISETLISPDAPETSKILMNLTSERLSSRDPPIWPFIKKVSVYLKAHILSKGLILVDLPGLRDSNTARQNITQRQMLLCDEIFVVCNIIRAVSDEGVKVVFERARQAKLSKVSIVCTKSDDIQASEARGDLTDEDAMRLGELTDTRTNAEERLADLKAEARDYDDYDSLDEDEKDWLNSLGKETRDQEDLIERCKFEELRLLITIRNAEVTAKLVGMYSGKISKDPVPVFCVSNRIYWAHRGKPKPRSKALPFLKLSGGIDLRRYCMSIVCERQHRIVTTFVEHDVPALLIDAELWIESGAATRDQEQKQAVQNTLDRLEAQLRTELVGITSLPSTLRWSFQNEFDTTVYNRSRPLEWLRGAQSASTVWSGWHWGTYAAFCRHFGEYKTGVQPYCNWNEQAIGAMANDLEGPWESFQATLRMLLESFGSLITQNFQWAGDLLAAELDGQSPVAQILKHALTSRHFLLISDLHNIRSKFDSSLRILRAQTLSGIQTSIFCDLMWESYDRCNREKETGSDKRRKAIIKDKFSQEMIFTSLLLEARRRFEALAISLQDEIGKTVSEHLRKVKETLDTIRSENVAVESWRDPEFRARVQRKLQATRDEMRRISDISGK</sequence>
<feature type="compositionally biased region" description="Basic and acidic residues" evidence="2">
    <location>
        <begin position="458"/>
        <end position="470"/>
    </location>
</feature>
<reference evidence="5" key="2">
    <citation type="submission" date="2023-06" db="EMBL/GenBank/DDBJ databases">
        <authorList>
            <consortium name="Lawrence Berkeley National Laboratory"/>
            <person name="Haridas S."/>
            <person name="Hensen N."/>
            <person name="Bonometti L."/>
            <person name="Westerberg I."/>
            <person name="Brannstrom I.O."/>
            <person name="Guillou S."/>
            <person name="Cros-Aarteil S."/>
            <person name="Calhoun S."/>
            <person name="Kuo A."/>
            <person name="Mondo S."/>
            <person name="Pangilinan J."/>
            <person name="Riley R."/>
            <person name="Labutti K."/>
            <person name="Andreopoulos B."/>
            <person name="Lipzen A."/>
            <person name="Chen C."/>
            <person name="Yanf M."/>
            <person name="Daum C."/>
            <person name="Ng V."/>
            <person name="Clum A."/>
            <person name="Steindorff A."/>
            <person name="Ohm R."/>
            <person name="Martin F."/>
            <person name="Silar P."/>
            <person name="Natvig D."/>
            <person name="Lalanne C."/>
            <person name="Gautier V."/>
            <person name="Ament-Velasquez S.L."/>
            <person name="Kruys A."/>
            <person name="Hutchinson M.I."/>
            <person name="Powell A.J."/>
            <person name="Barry K."/>
            <person name="Miller A.N."/>
            <person name="Grigoriev I.V."/>
            <person name="Debuchy R."/>
            <person name="Gladieux P."/>
            <person name="Thoren M.H."/>
            <person name="Johannesson H."/>
        </authorList>
    </citation>
    <scope>NUCLEOTIDE SEQUENCE</scope>
    <source>
        <strain evidence="5">CBS 958.72</strain>
    </source>
</reference>
<feature type="region of interest" description="Disordered" evidence="2">
    <location>
        <begin position="337"/>
        <end position="393"/>
    </location>
</feature>
<dbReference type="InterPro" id="IPR045063">
    <property type="entry name" value="Dynamin_N"/>
</dbReference>
<evidence type="ECO:0000256" key="1">
    <source>
        <dbReference type="SAM" id="Coils"/>
    </source>
</evidence>
<dbReference type="Pfam" id="PF24564">
    <property type="entry name" value="DUF7605"/>
    <property type="match status" value="1"/>
</dbReference>
<dbReference type="PANTHER" id="PTHR36681:SF3">
    <property type="entry name" value="NUCLEAR GTPASE, GERMINAL CENTER-ASSOCIATED, TANDEM DUPLICATE 3"/>
    <property type="match status" value="1"/>
</dbReference>
<feature type="region of interest" description="Disordered" evidence="2">
    <location>
        <begin position="425"/>
        <end position="472"/>
    </location>
</feature>
<evidence type="ECO:0000259" key="4">
    <source>
        <dbReference type="Pfam" id="PF24564"/>
    </source>
</evidence>
<keyword evidence="1" id="KW-0175">Coiled coil</keyword>
<feature type="coiled-coil region" evidence="1">
    <location>
        <begin position="800"/>
        <end position="827"/>
    </location>
</feature>
<evidence type="ECO:0000259" key="3">
    <source>
        <dbReference type="Pfam" id="PF00350"/>
    </source>
</evidence>
<evidence type="ECO:0008006" key="7">
    <source>
        <dbReference type="Google" id="ProtNLM"/>
    </source>
</evidence>
<evidence type="ECO:0000313" key="5">
    <source>
        <dbReference type="EMBL" id="KAK3365529.1"/>
    </source>
</evidence>
<dbReference type="Pfam" id="PF00350">
    <property type="entry name" value="Dynamin_N"/>
    <property type="match status" value="1"/>
</dbReference>
<dbReference type="AlphaFoldDB" id="A0AAE0JWB5"/>
<feature type="compositionally biased region" description="Low complexity" evidence="2">
    <location>
        <begin position="167"/>
        <end position="206"/>
    </location>
</feature>
<proteinExistence type="predicted"/>
<dbReference type="SUPFAM" id="SSF52540">
    <property type="entry name" value="P-loop containing nucleoside triphosphate hydrolases"/>
    <property type="match status" value="1"/>
</dbReference>
<feature type="compositionally biased region" description="Low complexity" evidence="2">
    <location>
        <begin position="215"/>
        <end position="225"/>
    </location>
</feature>
<feature type="compositionally biased region" description="Polar residues" evidence="2">
    <location>
        <begin position="266"/>
        <end position="291"/>
    </location>
</feature>
<feature type="domain" description="Dynamin N-terminal" evidence="3">
    <location>
        <begin position="527"/>
        <end position="756"/>
    </location>
</feature>
<feature type="compositionally biased region" description="Low complexity" evidence="2">
    <location>
        <begin position="365"/>
        <end position="378"/>
    </location>
</feature>
<feature type="domain" description="DUF7605" evidence="4">
    <location>
        <begin position="1017"/>
        <end position="1196"/>
    </location>
</feature>
<feature type="compositionally biased region" description="Polar residues" evidence="2">
    <location>
        <begin position="226"/>
        <end position="244"/>
    </location>
</feature>